<dbReference type="RefSeq" id="WP_117446626.1">
    <property type="nucleotide sequence ID" value="NZ_JBFBOW010000017.1"/>
</dbReference>
<sequence length="105" mass="12280">MHTLQIKENHVYIHGKEYPISSVSNCKIVNIDKKFIDSPTAYQHTIADTAIPTGWLSPPSFYIYIYMEIGEDKLVAPVSYRLVRFQTKEYEEDRELAKKSLEKLR</sequence>
<name>A0A3E3E317_9FIRM</name>
<organism evidence="1 2">
    <name type="scientific">Faecalicoccus pleomorphus</name>
    <dbReference type="NCBI Taxonomy" id="1323"/>
    <lineage>
        <taxon>Bacteria</taxon>
        <taxon>Bacillati</taxon>
        <taxon>Bacillota</taxon>
        <taxon>Erysipelotrichia</taxon>
        <taxon>Erysipelotrichales</taxon>
        <taxon>Erysipelotrichaceae</taxon>
        <taxon>Faecalicoccus</taxon>
    </lineage>
</organism>
<evidence type="ECO:0000313" key="1">
    <source>
        <dbReference type="EMBL" id="RGD75951.1"/>
    </source>
</evidence>
<accession>A0A3E3E317</accession>
<dbReference type="AlphaFoldDB" id="A0A3E3E317"/>
<dbReference type="EMBL" id="QUSK01000018">
    <property type="protein sequence ID" value="RGD75951.1"/>
    <property type="molecule type" value="Genomic_DNA"/>
</dbReference>
<reference evidence="1 2" key="1">
    <citation type="submission" date="2018-08" db="EMBL/GenBank/DDBJ databases">
        <title>A genome reference for cultivated species of the human gut microbiota.</title>
        <authorList>
            <person name="Zou Y."/>
            <person name="Xue W."/>
            <person name="Luo G."/>
        </authorList>
    </citation>
    <scope>NUCLEOTIDE SEQUENCE [LARGE SCALE GENOMIC DNA]</scope>
    <source>
        <strain evidence="1 2">TF08-11</strain>
    </source>
</reference>
<proteinExistence type="predicted"/>
<comment type="caution">
    <text evidence="1">The sequence shown here is derived from an EMBL/GenBank/DDBJ whole genome shotgun (WGS) entry which is preliminary data.</text>
</comment>
<protein>
    <submittedName>
        <fullName evidence="1">Uncharacterized protein</fullName>
    </submittedName>
</protein>
<gene>
    <name evidence="1" type="ORF">DXC78_08500</name>
</gene>
<dbReference type="Proteomes" id="UP000260721">
    <property type="component" value="Unassembled WGS sequence"/>
</dbReference>
<evidence type="ECO:0000313" key="2">
    <source>
        <dbReference type="Proteomes" id="UP000260721"/>
    </source>
</evidence>